<evidence type="ECO:0000259" key="3">
    <source>
        <dbReference type="SMART" id="SM00032"/>
    </source>
</evidence>
<dbReference type="CDD" id="cd00033">
    <property type="entry name" value="CCP"/>
    <property type="match status" value="1"/>
</dbReference>
<evidence type="ECO:0000313" key="4">
    <source>
        <dbReference type="EMBL" id="KAH3735237.1"/>
    </source>
</evidence>
<keyword evidence="5" id="KW-1185">Reference proteome</keyword>
<feature type="chain" id="PRO_5038469977" description="Sushi domain-containing protein" evidence="2">
    <location>
        <begin position="23"/>
        <end position="74"/>
    </location>
</feature>
<feature type="domain" description="Sushi" evidence="3">
    <location>
        <begin position="17"/>
        <end position="68"/>
    </location>
</feature>
<feature type="signal peptide" evidence="2">
    <location>
        <begin position="1"/>
        <end position="22"/>
    </location>
</feature>
<dbReference type="SUPFAM" id="SSF57535">
    <property type="entry name" value="Complement control module/SCR domain"/>
    <property type="match status" value="1"/>
</dbReference>
<dbReference type="EMBL" id="JAIWYP010000011">
    <property type="protein sequence ID" value="KAH3735237.1"/>
    <property type="molecule type" value="Genomic_DNA"/>
</dbReference>
<evidence type="ECO:0000313" key="5">
    <source>
        <dbReference type="Proteomes" id="UP000828390"/>
    </source>
</evidence>
<evidence type="ECO:0000256" key="2">
    <source>
        <dbReference type="SAM" id="SignalP"/>
    </source>
</evidence>
<dbReference type="SMART" id="SM00032">
    <property type="entry name" value="CCP"/>
    <property type="match status" value="1"/>
</dbReference>
<dbReference type="Gene3D" id="2.10.70.10">
    <property type="entry name" value="Complement Module, domain 1"/>
    <property type="match status" value="1"/>
</dbReference>
<dbReference type="AlphaFoldDB" id="A0A9D4CZ99"/>
<proteinExistence type="predicted"/>
<dbReference type="Proteomes" id="UP000828390">
    <property type="component" value="Unassembled WGS sequence"/>
</dbReference>
<evidence type="ECO:0000256" key="1">
    <source>
        <dbReference type="ARBA" id="ARBA00023157"/>
    </source>
</evidence>
<sequence length="74" mass="7419">MLSCNLASIASFLLSDCGIPSADNGNVTPMNGTLFGAVAKVTCNAGYSSTGDAELVCGHPGWMGNASCDIQGMC</sequence>
<protein>
    <recommendedName>
        <fullName evidence="3">Sushi domain-containing protein</fullName>
    </recommendedName>
</protein>
<dbReference type="InterPro" id="IPR000436">
    <property type="entry name" value="Sushi_SCR_CCP_dom"/>
</dbReference>
<reference evidence="4" key="1">
    <citation type="journal article" date="2019" name="bioRxiv">
        <title>The Genome of the Zebra Mussel, Dreissena polymorpha: A Resource for Invasive Species Research.</title>
        <authorList>
            <person name="McCartney M.A."/>
            <person name="Auch B."/>
            <person name="Kono T."/>
            <person name="Mallez S."/>
            <person name="Zhang Y."/>
            <person name="Obille A."/>
            <person name="Becker A."/>
            <person name="Abrahante J.E."/>
            <person name="Garbe J."/>
            <person name="Badalamenti J.P."/>
            <person name="Herman A."/>
            <person name="Mangelson H."/>
            <person name="Liachko I."/>
            <person name="Sullivan S."/>
            <person name="Sone E.D."/>
            <person name="Koren S."/>
            <person name="Silverstein K.A.T."/>
            <person name="Beckman K.B."/>
            <person name="Gohl D.M."/>
        </authorList>
    </citation>
    <scope>NUCLEOTIDE SEQUENCE</scope>
    <source>
        <strain evidence="4">Duluth1</strain>
        <tissue evidence="4">Whole animal</tissue>
    </source>
</reference>
<organism evidence="4 5">
    <name type="scientific">Dreissena polymorpha</name>
    <name type="common">Zebra mussel</name>
    <name type="synonym">Mytilus polymorpha</name>
    <dbReference type="NCBI Taxonomy" id="45954"/>
    <lineage>
        <taxon>Eukaryota</taxon>
        <taxon>Metazoa</taxon>
        <taxon>Spiralia</taxon>
        <taxon>Lophotrochozoa</taxon>
        <taxon>Mollusca</taxon>
        <taxon>Bivalvia</taxon>
        <taxon>Autobranchia</taxon>
        <taxon>Heteroconchia</taxon>
        <taxon>Euheterodonta</taxon>
        <taxon>Imparidentia</taxon>
        <taxon>Neoheterodontei</taxon>
        <taxon>Myida</taxon>
        <taxon>Dreissenoidea</taxon>
        <taxon>Dreissenidae</taxon>
        <taxon>Dreissena</taxon>
    </lineage>
</organism>
<keyword evidence="1" id="KW-1015">Disulfide bond</keyword>
<accession>A0A9D4CZ99</accession>
<comment type="caution">
    <text evidence="4">The sequence shown here is derived from an EMBL/GenBank/DDBJ whole genome shotgun (WGS) entry which is preliminary data.</text>
</comment>
<name>A0A9D4CZ99_DREPO</name>
<dbReference type="Pfam" id="PF00084">
    <property type="entry name" value="Sushi"/>
    <property type="match status" value="1"/>
</dbReference>
<dbReference type="InterPro" id="IPR035976">
    <property type="entry name" value="Sushi/SCR/CCP_sf"/>
</dbReference>
<reference evidence="4" key="2">
    <citation type="submission" date="2020-11" db="EMBL/GenBank/DDBJ databases">
        <authorList>
            <person name="McCartney M.A."/>
            <person name="Auch B."/>
            <person name="Kono T."/>
            <person name="Mallez S."/>
            <person name="Becker A."/>
            <person name="Gohl D.M."/>
            <person name="Silverstein K.A.T."/>
            <person name="Koren S."/>
            <person name="Bechman K.B."/>
            <person name="Herman A."/>
            <person name="Abrahante J.E."/>
            <person name="Garbe J."/>
        </authorList>
    </citation>
    <scope>NUCLEOTIDE SEQUENCE</scope>
    <source>
        <strain evidence="4">Duluth1</strain>
        <tissue evidence="4">Whole animal</tissue>
    </source>
</reference>
<keyword evidence="2" id="KW-0732">Signal</keyword>
<gene>
    <name evidence="4" type="ORF">DPMN_041700</name>
</gene>